<dbReference type="CDD" id="cd04673">
    <property type="entry name" value="NUDIX_ADPRase"/>
    <property type="match status" value="1"/>
</dbReference>
<evidence type="ECO:0000259" key="5">
    <source>
        <dbReference type="PROSITE" id="PS51462"/>
    </source>
</evidence>
<name>K6WQC2_9ACTN</name>
<evidence type="ECO:0000256" key="1">
    <source>
        <dbReference type="ARBA" id="ARBA00001946"/>
    </source>
</evidence>
<dbReference type="PANTHER" id="PTHR43046">
    <property type="entry name" value="GDP-MANNOSE MANNOSYL HYDROLASE"/>
    <property type="match status" value="1"/>
</dbReference>
<dbReference type="PROSITE" id="PS00893">
    <property type="entry name" value="NUDIX_BOX"/>
    <property type="match status" value="1"/>
</dbReference>
<comment type="similarity">
    <text evidence="2 4">Belongs to the Nudix hydrolase family.</text>
</comment>
<dbReference type="Pfam" id="PF00293">
    <property type="entry name" value="NUDIX"/>
    <property type="match status" value="1"/>
</dbReference>
<evidence type="ECO:0000256" key="2">
    <source>
        <dbReference type="ARBA" id="ARBA00005582"/>
    </source>
</evidence>
<dbReference type="GO" id="GO:0016787">
    <property type="term" value="F:hydrolase activity"/>
    <property type="evidence" value="ECO:0007669"/>
    <property type="project" value="UniProtKB-KW"/>
</dbReference>
<dbReference type="InterPro" id="IPR020084">
    <property type="entry name" value="NUDIX_hydrolase_CS"/>
</dbReference>
<dbReference type="EMBL" id="BAHE01000030">
    <property type="protein sequence ID" value="GAC01631.1"/>
    <property type="molecule type" value="Genomic_DNA"/>
</dbReference>
<dbReference type="RefSeq" id="WP_006867796.1">
    <property type="nucleotide sequence ID" value="NZ_BAHE01000030.1"/>
</dbReference>
<comment type="cofactor">
    <cofactor evidence="1">
        <name>Mg(2+)</name>
        <dbReference type="ChEBI" id="CHEBI:18420"/>
    </cofactor>
</comment>
<sequence>MTTRIVAVGAVLTDDDGRVLLIQRRNPPQAGKWTVPGGKVEPGESIEAAVVREMVEETGLRVEVGELLWTVDIPGPDDVVFEVHDFAARVVSGMLCAGDDAADAGWFTPEQLAELPVTRGLVAHLRKHGVLE</sequence>
<evidence type="ECO:0000256" key="4">
    <source>
        <dbReference type="RuleBase" id="RU003476"/>
    </source>
</evidence>
<dbReference type="Proteomes" id="UP000035058">
    <property type="component" value="Unassembled WGS sequence"/>
</dbReference>
<reference evidence="6 7" key="1">
    <citation type="submission" date="2012-08" db="EMBL/GenBank/DDBJ databases">
        <title>Whole genome shotgun sequence of Gordonia namibiensis NBRC 108229.</title>
        <authorList>
            <person name="Isaki-Nakamura S."/>
            <person name="Hosoyama A."/>
            <person name="Tsuchikane K."/>
            <person name="Katsumata H."/>
            <person name="Baba S."/>
            <person name="Yamazaki S."/>
            <person name="Fujita N."/>
        </authorList>
    </citation>
    <scope>NUCLEOTIDE SEQUENCE [LARGE SCALE GENOMIC DNA]</scope>
    <source>
        <strain evidence="6 7">NBRC 108229</strain>
    </source>
</reference>
<evidence type="ECO:0000313" key="6">
    <source>
        <dbReference type="EMBL" id="GAC01631.1"/>
    </source>
</evidence>
<evidence type="ECO:0000313" key="7">
    <source>
        <dbReference type="Proteomes" id="UP000035058"/>
    </source>
</evidence>
<dbReference type="PANTHER" id="PTHR43046:SF14">
    <property type="entry name" value="MUTT_NUDIX FAMILY PROTEIN"/>
    <property type="match status" value="1"/>
</dbReference>
<evidence type="ECO:0000256" key="3">
    <source>
        <dbReference type="ARBA" id="ARBA00022801"/>
    </source>
</evidence>
<dbReference type="InterPro" id="IPR020476">
    <property type="entry name" value="Nudix_hydrolase"/>
</dbReference>
<feature type="domain" description="Nudix hydrolase" evidence="5">
    <location>
        <begin position="3"/>
        <end position="129"/>
    </location>
</feature>
<accession>K6WQC2</accession>
<dbReference type="PRINTS" id="PR00502">
    <property type="entry name" value="NUDIXFAMILY"/>
</dbReference>
<dbReference type="Gene3D" id="3.90.79.10">
    <property type="entry name" value="Nucleoside Triphosphate Pyrophosphohydrolase"/>
    <property type="match status" value="1"/>
</dbReference>
<dbReference type="InterPro" id="IPR000086">
    <property type="entry name" value="NUDIX_hydrolase_dom"/>
</dbReference>
<dbReference type="SUPFAM" id="SSF55811">
    <property type="entry name" value="Nudix"/>
    <property type="match status" value="1"/>
</dbReference>
<comment type="caution">
    <text evidence="6">The sequence shown here is derived from an EMBL/GenBank/DDBJ whole genome shotgun (WGS) entry which is preliminary data.</text>
</comment>
<dbReference type="PROSITE" id="PS51462">
    <property type="entry name" value="NUDIX"/>
    <property type="match status" value="1"/>
</dbReference>
<protein>
    <submittedName>
        <fullName evidence="6">Putative ADP-ribose pyrophosphatase</fullName>
    </submittedName>
</protein>
<keyword evidence="3 4" id="KW-0378">Hydrolase</keyword>
<organism evidence="6 7">
    <name type="scientific">Gordonia namibiensis NBRC 108229</name>
    <dbReference type="NCBI Taxonomy" id="1208314"/>
    <lineage>
        <taxon>Bacteria</taxon>
        <taxon>Bacillati</taxon>
        <taxon>Actinomycetota</taxon>
        <taxon>Actinomycetes</taxon>
        <taxon>Mycobacteriales</taxon>
        <taxon>Gordoniaceae</taxon>
        <taxon>Gordonia</taxon>
    </lineage>
</organism>
<proteinExistence type="inferred from homology"/>
<dbReference type="InterPro" id="IPR015797">
    <property type="entry name" value="NUDIX_hydrolase-like_dom_sf"/>
</dbReference>
<dbReference type="AlphaFoldDB" id="K6WQC2"/>
<gene>
    <name evidence="6" type="ORF">GONAM_30_00400</name>
</gene>
<keyword evidence="7" id="KW-1185">Reference proteome</keyword>